<dbReference type="Proteomes" id="UP000666369">
    <property type="component" value="Unassembled WGS sequence"/>
</dbReference>
<evidence type="ECO:0000313" key="4">
    <source>
        <dbReference type="Proteomes" id="UP000666369"/>
    </source>
</evidence>
<gene>
    <name evidence="3" type="ORF">GW587_09740</name>
</gene>
<proteinExistence type="predicted"/>
<feature type="signal peptide" evidence="1">
    <location>
        <begin position="1"/>
        <end position="20"/>
    </location>
</feature>
<feature type="domain" description="Ice-binding protein C-terminal" evidence="2">
    <location>
        <begin position="140"/>
        <end position="164"/>
    </location>
</feature>
<reference evidence="4" key="2">
    <citation type="submission" date="2023-07" db="EMBL/GenBank/DDBJ databases">
        <title>Duganella aceri sp. nov., isolated from tree sap.</title>
        <authorList>
            <person name="Kim I.S."/>
        </authorList>
    </citation>
    <scope>NUCLEOTIDE SEQUENCE [LARGE SCALE GENOMIC DNA]</scope>
    <source>
        <strain evidence="4">SAP-35</strain>
    </source>
</reference>
<evidence type="ECO:0000313" key="3">
    <source>
        <dbReference type="EMBL" id="NGZ84539.1"/>
    </source>
</evidence>
<dbReference type="NCBIfam" id="TIGR02595">
    <property type="entry name" value="PEP_CTERM"/>
    <property type="match status" value="1"/>
</dbReference>
<feature type="chain" id="PRO_5046599791" evidence="1">
    <location>
        <begin position="21"/>
        <end position="172"/>
    </location>
</feature>
<organism evidence="3 4">
    <name type="scientific">Duganella aceris</name>
    <dbReference type="NCBI Taxonomy" id="2703883"/>
    <lineage>
        <taxon>Bacteria</taxon>
        <taxon>Pseudomonadati</taxon>
        <taxon>Pseudomonadota</taxon>
        <taxon>Betaproteobacteria</taxon>
        <taxon>Burkholderiales</taxon>
        <taxon>Oxalobacteraceae</taxon>
        <taxon>Telluria group</taxon>
        <taxon>Duganella</taxon>
    </lineage>
</organism>
<name>A0ABX0FJ61_9BURK</name>
<dbReference type="NCBIfam" id="NF035944">
    <property type="entry name" value="PEPxxWA-CTERM"/>
    <property type="match status" value="1"/>
</dbReference>
<keyword evidence="1" id="KW-0732">Signal</keyword>
<dbReference type="Pfam" id="PF07589">
    <property type="entry name" value="PEP-CTERM"/>
    <property type="match status" value="1"/>
</dbReference>
<evidence type="ECO:0000256" key="1">
    <source>
        <dbReference type="SAM" id="SignalP"/>
    </source>
</evidence>
<dbReference type="EMBL" id="JAADJT010000004">
    <property type="protein sequence ID" value="NGZ84539.1"/>
    <property type="molecule type" value="Genomic_DNA"/>
</dbReference>
<dbReference type="NCBIfam" id="NF038126">
    <property type="entry name" value="PEP_CTERM_FxDxF"/>
    <property type="match status" value="1"/>
</dbReference>
<dbReference type="InterPro" id="IPR013424">
    <property type="entry name" value="Ice-binding_C"/>
</dbReference>
<accession>A0ABX0FJ61</accession>
<protein>
    <submittedName>
        <fullName evidence="3">PEPxxWA-CTERM sorting domain-containing protein</fullName>
    </submittedName>
</protein>
<sequence>MFKQIAAATLMLCAVAGASATTYNLGTLPLAPASYGDFISYGPDTVFEDLFNFSVPDGTLGVSANILAVTSVTNTNAFAYHISDLSYSIWQGNTQIGLTHSGGLIPTYTALAAGSYTVKIAGESDGQFGGIYGVNLAVTPVPEPATYGLMLVGLGLLGLATRRRDAANDKFM</sequence>
<evidence type="ECO:0000259" key="2">
    <source>
        <dbReference type="Pfam" id="PF07589"/>
    </source>
</evidence>
<comment type="caution">
    <text evidence="3">The sequence shown here is derived from an EMBL/GenBank/DDBJ whole genome shotgun (WGS) entry which is preliminary data.</text>
</comment>
<keyword evidence="4" id="KW-1185">Reference proteome</keyword>
<reference evidence="3 4" key="1">
    <citation type="submission" date="2020-01" db="EMBL/GenBank/DDBJ databases">
        <authorList>
            <person name="Lee S.D."/>
        </authorList>
    </citation>
    <scope>NUCLEOTIDE SEQUENCE [LARGE SCALE GENOMIC DNA]</scope>
    <source>
        <strain evidence="3 4">SAP-35</strain>
    </source>
</reference>